<keyword evidence="1" id="KW-0732">Signal</keyword>
<proteinExistence type="predicted"/>
<feature type="chain" id="PRO_5043875682" evidence="1">
    <location>
        <begin position="25"/>
        <end position="142"/>
    </location>
</feature>
<comment type="caution">
    <text evidence="2">The sequence shown here is derived from an EMBL/GenBank/DDBJ whole genome shotgun (WGS) entry which is preliminary data.</text>
</comment>
<dbReference type="EMBL" id="CAXKWB010111160">
    <property type="protein sequence ID" value="CAL4233086.1"/>
    <property type="molecule type" value="Genomic_DNA"/>
</dbReference>
<keyword evidence="3" id="KW-1185">Reference proteome</keyword>
<protein>
    <submittedName>
        <fullName evidence="2">Uncharacterized protein</fullName>
    </submittedName>
</protein>
<gene>
    <name evidence="2" type="ORF">MNOR_LOCUS39902</name>
</gene>
<feature type="non-terminal residue" evidence="2">
    <location>
        <position position="1"/>
    </location>
</feature>
<name>A0AAV2SPJ8_MEGNR</name>
<dbReference type="AlphaFoldDB" id="A0AAV2SPJ8"/>
<sequence>RLIEAMKPAVILVIFCAASTISLPHKGFGCPTTSTCSSRGGHCVSSLRQCRRRAQGNIIKNLCNGAKCFCCIPVKSFFNDVGLSNHIDYPSPTVTCENSGKEPLGGILGHLKKNVDPEFEKNNGFKPSLDNFPKQMDKFDIS</sequence>
<feature type="non-terminal residue" evidence="2">
    <location>
        <position position="142"/>
    </location>
</feature>
<evidence type="ECO:0000313" key="2">
    <source>
        <dbReference type="EMBL" id="CAL4233086.1"/>
    </source>
</evidence>
<evidence type="ECO:0000256" key="1">
    <source>
        <dbReference type="SAM" id="SignalP"/>
    </source>
</evidence>
<reference evidence="2 3" key="1">
    <citation type="submission" date="2024-05" db="EMBL/GenBank/DDBJ databases">
        <authorList>
            <person name="Wallberg A."/>
        </authorList>
    </citation>
    <scope>NUCLEOTIDE SEQUENCE [LARGE SCALE GENOMIC DNA]</scope>
</reference>
<accession>A0AAV2SPJ8</accession>
<evidence type="ECO:0000313" key="3">
    <source>
        <dbReference type="Proteomes" id="UP001497623"/>
    </source>
</evidence>
<organism evidence="2 3">
    <name type="scientific">Meganyctiphanes norvegica</name>
    <name type="common">Northern krill</name>
    <name type="synonym">Thysanopoda norvegica</name>
    <dbReference type="NCBI Taxonomy" id="48144"/>
    <lineage>
        <taxon>Eukaryota</taxon>
        <taxon>Metazoa</taxon>
        <taxon>Ecdysozoa</taxon>
        <taxon>Arthropoda</taxon>
        <taxon>Crustacea</taxon>
        <taxon>Multicrustacea</taxon>
        <taxon>Malacostraca</taxon>
        <taxon>Eumalacostraca</taxon>
        <taxon>Eucarida</taxon>
        <taxon>Euphausiacea</taxon>
        <taxon>Euphausiidae</taxon>
        <taxon>Meganyctiphanes</taxon>
    </lineage>
</organism>
<dbReference type="Proteomes" id="UP001497623">
    <property type="component" value="Unassembled WGS sequence"/>
</dbReference>
<feature type="signal peptide" evidence="1">
    <location>
        <begin position="1"/>
        <end position="24"/>
    </location>
</feature>